<dbReference type="EMBL" id="BORS01000006">
    <property type="protein sequence ID" value="GIO42236.1"/>
    <property type="molecule type" value="Genomic_DNA"/>
</dbReference>
<organism evidence="1 2">
    <name type="scientific">Paenibacillus apis</name>
    <dbReference type="NCBI Taxonomy" id="1792174"/>
    <lineage>
        <taxon>Bacteria</taxon>
        <taxon>Bacillati</taxon>
        <taxon>Bacillota</taxon>
        <taxon>Bacilli</taxon>
        <taxon>Bacillales</taxon>
        <taxon>Paenibacillaceae</taxon>
        <taxon>Paenibacillus</taxon>
    </lineage>
</organism>
<proteinExistence type="predicted"/>
<sequence>MNITYEGKVDFKMPSTILPSNDSNIKNITVHADGSIISFLFETNYENEADALYATNKELIKIEKMIFFTFEEKIRDLDWKSQVKTNDAGEKVLIIKDKVDLDSILTVRRNYNSEDTKKLKLNLEAYRTESDIYNVLIDILKMKDKVGSFVMLYSLLNIYVGPTQKEIDRYIKGKKPEIEMKPTTREGKNYKETIYTSLRNQLGHLSVSSDTDTNQIIEEINRHYKDFSAVVKQMLVEKEII</sequence>
<name>A0A920CJ08_9BACL</name>
<dbReference type="RefSeq" id="WP_068779972.1">
    <property type="nucleotide sequence ID" value="NZ_BORS01000006.1"/>
</dbReference>
<comment type="caution">
    <text evidence="1">The sequence shown here is derived from an EMBL/GenBank/DDBJ whole genome shotgun (WGS) entry which is preliminary data.</text>
</comment>
<accession>A0A920CJ08</accession>
<protein>
    <submittedName>
        <fullName evidence="1">Uncharacterized protein</fullName>
    </submittedName>
</protein>
<dbReference type="AlphaFoldDB" id="A0A920CJ08"/>
<gene>
    <name evidence="1" type="ORF">J41TS4_19940</name>
</gene>
<evidence type="ECO:0000313" key="1">
    <source>
        <dbReference type="EMBL" id="GIO42236.1"/>
    </source>
</evidence>
<evidence type="ECO:0000313" key="2">
    <source>
        <dbReference type="Proteomes" id="UP000678895"/>
    </source>
</evidence>
<keyword evidence="2" id="KW-1185">Reference proteome</keyword>
<reference evidence="1" key="1">
    <citation type="submission" date="2021-03" db="EMBL/GenBank/DDBJ databases">
        <title>Antimicrobial resistance genes in bacteria isolated from Japanese honey, and their potential for conferring macrolide and lincosamide resistance in the American foulbrood pathogen Paenibacillus larvae.</title>
        <authorList>
            <person name="Okamoto M."/>
            <person name="Kumagai M."/>
            <person name="Kanamori H."/>
            <person name="Takamatsu D."/>
        </authorList>
    </citation>
    <scope>NUCLEOTIDE SEQUENCE</scope>
    <source>
        <strain evidence="1">J41TS4</strain>
    </source>
</reference>
<dbReference type="Proteomes" id="UP000678895">
    <property type="component" value="Unassembled WGS sequence"/>
</dbReference>